<dbReference type="Proteomes" id="UP000032568">
    <property type="component" value="Chromosome"/>
</dbReference>
<dbReference type="KEGG" id="tact:SG35_022750"/>
<name>A0AAE9YMS3_9GAMM</name>
<dbReference type="AlphaFoldDB" id="A0AAE9YMS3"/>
<sequence length="123" mass="13858">MFLASLYRRLKKVLLLVVMGVTFISLQGNAVLDGQVWVEITEDTAPFTPKYCDYRWVVEDPSTGYNGSAFIPSVAANTWIGLTWSGSDTANVYAVDKSKAIINNQFEHMVRTFKKCFRKIPKA</sequence>
<reference evidence="1 2" key="2">
    <citation type="journal article" date="2022" name="Mar. Drugs">
        <title>Bioassay-Guided Fractionation Leads to the Detection of Cholic Acid Generated by the Rare Thalassomonas sp.</title>
        <authorList>
            <person name="Pheiffer F."/>
            <person name="Schneider Y.K."/>
            <person name="Hansen E.H."/>
            <person name="Andersen J.H."/>
            <person name="Isaksson J."/>
            <person name="Busche T."/>
            <person name="R C."/>
            <person name="Kalinowski J."/>
            <person name="Zyl L.V."/>
            <person name="Trindade M."/>
        </authorList>
    </citation>
    <scope>NUCLEOTIDE SEQUENCE [LARGE SCALE GENOMIC DNA]</scope>
    <source>
        <strain evidence="1 2">A5K-106</strain>
    </source>
</reference>
<dbReference type="RefSeq" id="WP_044830431.1">
    <property type="nucleotide sequence ID" value="NZ_CP059735.1"/>
</dbReference>
<reference evidence="1 2" key="1">
    <citation type="journal article" date="2015" name="Genome Announc.">
        <title>Draft Genome Sequences of Marine Isolates of Thalassomonas viridans and Thalassomonas actiniarum.</title>
        <authorList>
            <person name="Olonade I."/>
            <person name="van Zyl L.J."/>
            <person name="Trindade M."/>
        </authorList>
    </citation>
    <scope>NUCLEOTIDE SEQUENCE [LARGE SCALE GENOMIC DNA]</scope>
    <source>
        <strain evidence="1 2">A5K-106</strain>
    </source>
</reference>
<evidence type="ECO:0000313" key="2">
    <source>
        <dbReference type="Proteomes" id="UP000032568"/>
    </source>
</evidence>
<protein>
    <submittedName>
        <fullName evidence="1">Uncharacterized protein</fullName>
    </submittedName>
</protein>
<proteinExistence type="predicted"/>
<gene>
    <name evidence="1" type="ORF">SG35_022750</name>
</gene>
<accession>A0AAE9YMS3</accession>
<keyword evidence="2" id="KW-1185">Reference proteome</keyword>
<organism evidence="1 2">
    <name type="scientific">Thalassomonas actiniarum</name>
    <dbReference type="NCBI Taxonomy" id="485447"/>
    <lineage>
        <taxon>Bacteria</taxon>
        <taxon>Pseudomonadati</taxon>
        <taxon>Pseudomonadota</taxon>
        <taxon>Gammaproteobacteria</taxon>
        <taxon>Alteromonadales</taxon>
        <taxon>Colwelliaceae</taxon>
        <taxon>Thalassomonas</taxon>
    </lineage>
</organism>
<dbReference type="EMBL" id="CP059735">
    <property type="protein sequence ID" value="WDD98074.1"/>
    <property type="molecule type" value="Genomic_DNA"/>
</dbReference>
<evidence type="ECO:0000313" key="1">
    <source>
        <dbReference type="EMBL" id="WDD98074.1"/>
    </source>
</evidence>